<dbReference type="Proteomes" id="UP000322545">
    <property type="component" value="Unassembled WGS sequence"/>
</dbReference>
<keyword evidence="5" id="KW-0573">Peptidoglycan synthesis</keyword>
<keyword evidence="12" id="KW-1185">Reference proteome</keyword>
<evidence type="ECO:0000256" key="7">
    <source>
        <dbReference type="PIRSR" id="PIRSR618044-1"/>
    </source>
</evidence>
<protein>
    <submittedName>
        <fullName evidence="11">D-alanyl-D-alanine carboxypeptidase</fullName>
    </submittedName>
</protein>
<evidence type="ECO:0000256" key="3">
    <source>
        <dbReference type="ARBA" id="ARBA00022801"/>
    </source>
</evidence>
<feature type="binding site" evidence="8">
    <location>
        <position position="223"/>
    </location>
    <ligand>
        <name>substrate</name>
    </ligand>
</feature>
<evidence type="ECO:0000256" key="5">
    <source>
        <dbReference type="ARBA" id="ARBA00022984"/>
    </source>
</evidence>
<evidence type="ECO:0000256" key="6">
    <source>
        <dbReference type="ARBA" id="ARBA00023316"/>
    </source>
</evidence>
<dbReference type="PANTHER" id="PTHR21581">
    <property type="entry name" value="D-ALANYL-D-ALANINE CARBOXYPEPTIDASE"/>
    <property type="match status" value="1"/>
</dbReference>
<evidence type="ECO:0000313" key="12">
    <source>
        <dbReference type="Proteomes" id="UP000322545"/>
    </source>
</evidence>
<evidence type="ECO:0000256" key="4">
    <source>
        <dbReference type="ARBA" id="ARBA00022960"/>
    </source>
</evidence>
<evidence type="ECO:0000256" key="8">
    <source>
        <dbReference type="PIRSR" id="PIRSR618044-2"/>
    </source>
</evidence>
<evidence type="ECO:0000256" key="9">
    <source>
        <dbReference type="RuleBase" id="RU004016"/>
    </source>
</evidence>
<dbReference type="GO" id="GO:0009002">
    <property type="term" value="F:serine-type D-Ala-D-Ala carboxypeptidase activity"/>
    <property type="evidence" value="ECO:0007669"/>
    <property type="project" value="InterPro"/>
</dbReference>
<keyword evidence="11" id="KW-0645">Protease</keyword>
<feature type="active site" evidence="7">
    <location>
        <position position="120"/>
    </location>
</feature>
<dbReference type="InterPro" id="IPR012338">
    <property type="entry name" value="Beta-lactam/transpept-like"/>
</dbReference>
<dbReference type="GO" id="GO:0071555">
    <property type="term" value="P:cell wall organization"/>
    <property type="evidence" value="ECO:0007669"/>
    <property type="project" value="UniProtKB-KW"/>
</dbReference>
<evidence type="ECO:0000256" key="2">
    <source>
        <dbReference type="ARBA" id="ARBA00022729"/>
    </source>
</evidence>
<dbReference type="GO" id="GO:0008360">
    <property type="term" value="P:regulation of cell shape"/>
    <property type="evidence" value="ECO:0007669"/>
    <property type="project" value="UniProtKB-KW"/>
</dbReference>
<dbReference type="PRINTS" id="PR00725">
    <property type="entry name" value="DADACBPTASE1"/>
</dbReference>
<keyword evidence="2" id="KW-0732">Signal</keyword>
<comment type="similarity">
    <text evidence="1 9">Belongs to the peptidase S11 family.</text>
</comment>
<dbReference type="AlphaFoldDB" id="A0A1M6ZTP0"/>
<proteinExistence type="inferred from homology"/>
<organism evidence="11 12">
    <name type="scientific">Roseovarius litoreus</name>
    <dbReference type="NCBI Taxonomy" id="1155722"/>
    <lineage>
        <taxon>Bacteria</taxon>
        <taxon>Pseudomonadati</taxon>
        <taxon>Pseudomonadota</taxon>
        <taxon>Alphaproteobacteria</taxon>
        <taxon>Rhodobacterales</taxon>
        <taxon>Roseobacteraceae</taxon>
        <taxon>Roseovarius</taxon>
    </lineage>
</organism>
<keyword evidence="6" id="KW-0961">Cell wall biogenesis/degradation</keyword>
<feature type="domain" description="Peptidase S11 D-alanyl-D-alanine carboxypeptidase A N-terminal" evidence="10">
    <location>
        <begin position="34"/>
        <end position="252"/>
    </location>
</feature>
<dbReference type="InterPro" id="IPR001967">
    <property type="entry name" value="Peptidase_S11_N"/>
</dbReference>
<feature type="active site" description="Proton acceptor" evidence="7">
    <location>
        <position position="63"/>
    </location>
</feature>
<dbReference type="GO" id="GO:0006508">
    <property type="term" value="P:proteolysis"/>
    <property type="evidence" value="ECO:0007669"/>
    <property type="project" value="InterPro"/>
</dbReference>
<dbReference type="Gene3D" id="3.40.710.10">
    <property type="entry name" value="DD-peptidase/beta-lactamase superfamily"/>
    <property type="match status" value="1"/>
</dbReference>
<dbReference type="GO" id="GO:0009252">
    <property type="term" value="P:peptidoglycan biosynthetic process"/>
    <property type="evidence" value="ECO:0007669"/>
    <property type="project" value="UniProtKB-KW"/>
</dbReference>
<reference evidence="11 12" key="1">
    <citation type="submission" date="2016-11" db="EMBL/GenBank/DDBJ databases">
        <authorList>
            <person name="Varghese N."/>
            <person name="Submissions S."/>
        </authorList>
    </citation>
    <scope>NUCLEOTIDE SEQUENCE [LARGE SCALE GENOMIC DNA]</scope>
    <source>
        <strain evidence="11 12">DSM 28249</strain>
    </source>
</reference>
<name>A0A1M6ZTP0_9RHOB</name>
<keyword evidence="4" id="KW-0133">Cell shape</keyword>
<dbReference type="Pfam" id="PF00768">
    <property type="entry name" value="Peptidase_S11"/>
    <property type="match status" value="1"/>
</dbReference>
<evidence type="ECO:0000256" key="1">
    <source>
        <dbReference type="ARBA" id="ARBA00007164"/>
    </source>
</evidence>
<gene>
    <name evidence="11" type="ORF">SAMN05443432_101184</name>
</gene>
<dbReference type="EMBL" id="FRCB01000001">
    <property type="protein sequence ID" value="SHL33857.1"/>
    <property type="molecule type" value="Genomic_DNA"/>
</dbReference>
<feature type="active site" description="Acyl-ester intermediate" evidence="7">
    <location>
        <position position="60"/>
    </location>
</feature>
<dbReference type="RefSeq" id="WP_149777791.1">
    <property type="nucleotide sequence ID" value="NZ_FRCB01000001.1"/>
</dbReference>
<evidence type="ECO:0000313" key="11">
    <source>
        <dbReference type="EMBL" id="SHL33857.1"/>
    </source>
</evidence>
<evidence type="ECO:0000259" key="10">
    <source>
        <dbReference type="Pfam" id="PF00768"/>
    </source>
</evidence>
<dbReference type="PANTHER" id="PTHR21581:SF6">
    <property type="entry name" value="TRAFFICKING PROTEIN PARTICLE COMPLEX SUBUNIT 12"/>
    <property type="match status" value="1"/>
</dbReference>
<dbReference type="SUPFAM" id="SSF56601">
    <property type="entry name" value="beta-lactamase/transpeptidase-like"/>
    <property type="match status" value="1"/>
</dbReference>
<keyword evidence="3" id="KW-0378">Hydrolase</keyword>
<keyword evidence="11" id="KW-0121">Carboxypeptidase</keyword>
<sequence length="482" mass="52362">MKLWSSQRTRWSVIAFATIWMLVVVPLSAIAAPYAAMVMDARSGEVLHAHNADTRLHPASLTKMMTLYVVFEAVENGEIGLDTMVTISQHAASEPPSKLGLRAGQQIRLRHLIRAAAIKSANDAATALAEAIEGSEARFARRMNRTAKAMGMTRTTFKNAHGLTENGHLSTARDMTILGRHVFYDYPEYYNLFSRITADAGVRKVYHTNRALLNSYRGADGIKTGYTRAAGFNLVASAERGGERIIATVFGGNSTASRNAKVAELLDLGFRKAPSRVALHKPRRPAYAGRMQDSAPDGAFGKTVRLATAAAVKRSLRPQMRPSAEPAPVVLASKEDIEQAIMAAQETRLPVEEPKIAKGSATPPLPKINPEPRPADLVLTRTSEPAADPIQEVVTRVSTSGGRNWGINIGRYQSQYEAQKVLLQTALNEMSTLDGSLRKVVRRPTGFDANFMGLSRETADLACRRLAAKQVTCFMIQPGGGA</sequence>
<accession>A0A1M6ZTP0</accession>
<dbReference type="InterPro" id="IPR018044">
    <property type="entry name" value="Peptidase_S11"/>
</dbReference>